<dbReference type="PANTHER" id="PTHR33170:SF51">
    <property type="entry name" value="CCHC-TYPE DOMAIN-CONTAINING PROTEIN"/>
    <property type="match status" value="1"/>
</dbReference>
<reference evidence="2" key="1">
    <citation type="submission" date="2019-03" db="EMBL/GenBank/DDBJ databases">
        <title>WGS assembly of Setaria viridis.</title>
        <authorList>
            <person name="Huang P."/>
            <person name="Jenkins J."/>
            <person name="Grimwood J."/>
            <person name="Barry K."/>
            <person name="Healey A."/>
            <person name="Mamidi S."/>
            <person name="Sreedasyam A."/>
            <person name="Shu S."/>
            <person name="Feldman M."/>
            <person name="Wu J."/>
            <person name="Yu Y."/>
            <person name="Chen C."/>
            <person name="Johnson J."/>
            <person name="Rokhsar D."/>
            <person name="Baxter I."/>
            <person name="Schmutz J."/>
            <person name="Brutnell T."/>
            <person name="Kellogg E."/>
        </authorList>
    </citation>
    <scope>NUCLEOTIDE SEQUENCE [LARGE SCALE GENOMIC DNA]</scope>
</reference>
<evidence type="ECO:0000313" key="2">
    <source>
        <dbReference type="EMBL" id="TKW00105.1"/>
    </source>
</evidence>
<evidence type="ECO:0008006" key="4">
    <source>
        <dbReference type="Google" id="ProtNLM"/>
    </source>
</evidence>
<dbReference type="AlphaFoldDB" id="A0A4U6TGY0"/>
<feature type="region of interest" description="Disordered" evidence="1">
    <location>
        <begin position="162"/>
        <end position="191"/>
    </location>
</feature>
<dbReference type="Proteomes" id="UP000298652">
    <property type="component" value="Chromosome 8"/>
</dbReference>
<proteinExistence type="predicted"/>
<feature type="compositionally biased region" description="Basic and acidic residues" evidence="1">
    <location>
        <begin position="227"/>
        <end position="247"/>
    </location>
</feature>
<dbReference type="EMBL" id="CM016559">
    <property type="protein sequence ID" value="TKW00105.1"/>
    <property type="molecule type" value="Genomic_DNA"/>
</dbReference>
<feature type="compositionally biased region" description="Basic and acidic residues" evidence="1">
    <location>
        <begin position="162"/>
        <end position="172"/>
    </location>
</feature>
<keyword evidence="3" id="KW-1185">Reference proteome</keyword>
<sequence>MERRFQGSWGGRDQREVEKGVEVVQVDKPIRAIVTVHEGRVDWKVCRLSSNEFLIAVPSVEVLNFLRRMGRIKFTCSNIQGSVQETDRDFDSFDGLHTVWKEQHVMELAYLVGDPEEVHLESLNWRDVWIKVACKNLKAINGTSEVYINKQGHMIEWFVDDRGPTKPSTYDKQDDEGDVTDEENPESQDSYNIMDNYDWLKFGALPPQGGLTLPKPDGGKDQGGSTKRGDRTNEKMDQQEMVEDQKKGIGGMEST</sequence>
<name>A0A4U6TGY0_SETVI</name>
<organism evidence="2 3">
    <name type="scientific">Setaria viridis</name>
    <name type="common">Green bristlegrass</name>
    <name type="synonym">Setaria italica subsp. viridis</name>
    <dbReference type="NCBI Taxonomy" id="4556"/>
    <lineage>
        <taxon>Eukaryota</taxon>
        <taxon>Viridiplantae</taxon>
        <taxon>Streptophyta</taxon>
        <taxon>Embryophyta</taxon>
        <taxon>Tracheophyta</taxon>
        <taxon>Spermatophyta</taxon>
        <taxon>Magnoliopsida</taxon>
        <taxon>Liliopsida</taxon>
        <taxon>Poales</taxon>
        <taxon>Poaceae</taxon>
        <taxon>PACMAD clade</taxon>
        <taxon>Panicoideae</taxon>
        <taxon>Panicodae</taxon>
        <taxon>Paniceae</taxon>
        <taxon>Cenchrinae</taxon>
        <taxon>Setaria</taxon>
    </lineage>
</organism>
<feature type="region of interest" description="Disordered" evidence="1">
    <location>
        <begin position="205"/>
        <end position="255"/>
    </location>
</feature>
<dbReference type="Gramene" id="TKW00105">
    <property type="protein sequence ID" value="TKW00105"/>
    <property type="gene ID" value="SEVIR_8G086900v2"/>
</dbReference>
<feature type="compositionally biased region" description="Acidic residues" evidence="1">
    <location>
        <begin position="173"/>
        <end position="186"/>
    </location>
</feature>
<dbReference type="PANTHER" id="PTHR33170">
    <property type="entry name" value="DUF4283 DOMAIN-CONTAINING PROTEIN-RELATED"/>
    <property type="match status" value="1"/>
</dbReference>
<accession>A0A4U6TGY0</accession>
<evidence type="ECO:0000313" key="3">
    <source>
        <dbReference type="Proteomes" id="UP000298652"/>
    </source>
</evidence>
<evidence type="ECO:0000256" key="1">
    <source>
        <dbReference type="SAM" id="MobiDB-lite"/>
    </source>
</evidence>
<gene>
    <name evidence="2" type="ORF">SEVIR_8G086900v2</name>
</gene>
<protein>
    <recommendedName>
        <fullName evidence="4">DUF4283 domain-containing protein</fullName>
    </recommendedName>
</protein>